<accession>A0A2G5HQE3</accession>
<name>A0A2G5HQE3_CERBT</name>
<dbReference type="Pfam" id="PF07992">
    <property type="entry name" value="Pyr_redox_2"/>
    <property type="match status" value="1"/>
</dbReference>
<dbReference type="InterPro" id="IPR036188">
    <property type="entry name" value="FAD/NAD-bd_sf"/>
</dbReference>
<evidence type="ECO:0000259" key="7">
    <source>
        <dbReference type="Pfam" id="PF07992"/>
    </source>
</evidence>
<feature type="domain" description="FAD-binding" evidence="6">
    <location>
        <begin position="301"/>
        <end position="342"/>
    </location>
</feature>
<organism evidence="8 10">
    <name type="scientific">Cercospora beticola</name>
    <name type="common">Sugarbeet leaf spot fungus</name>
    <dbReference type="NCBI Taxonomy" id="122368"/>
    <lineage>
        <taxon>Eukaryota</taxon>
        <taxon>Fungi</taxon>
        <taxon>Dikarya</taxon>
        <taxon>Ascomycota</taxon>
        <taxon>Pezizomycotina</taxon>
        <taxon>Dothideomycetes</taxon>
        <taxon>Dothideomycetidae</taxon>
        <taxon>Mycosphaerellales</taxon>
        <taxon>Mycosphaerellaceae</taxon>
        <taxon>Cercospora</taxon>
    </lineage>
</organism>
<keyword evidence="2" id="KW-0285">Flavoprotein</keyword>
<keyword evidence="4" id="KW-0560">Oxidoreductase</keyword>
<evidence type="ECO:0000256" key="5">
    <source>
        <dbReference type="ARBA" id="ARBA00023033"/>
    </source>
</evidence>
<dbReference type="InterPro" id="IPR002938">
    <property type="entry name" value="FAD-bd"/>
</dbReference>
<gene>
    <name evidence="8" type="ORF">CB0940_08205</name>
    <name evidence="9" type="ORF">RHO25_009420</name>
</gene>
<dbReference type="PRINTS" id="PR00420">
    <property type="entry name" value="RNGMNOXGNASE"/>
</dbReference>
<keyword evidence="3" id="KW-0274">FAD</keyword>
<dbReference type="EMBL" id="CP134189">
    <property type="protein sequence ID" value="WPB04773.1"/>
    <property type="molecule type" value="Genomic_DNA"/>
</dbReference>
<evidence type="ECO:0000256" key="4">
    <source>
        <dbReference type="ARBA" id="ARBA00023002"/>
    </source>
</evidence>
<evidence type="ECO:0000256" key="1">
    <source>
        <dbReference type="ARBA" id="ARBA00007992"/>
    </source>
</evidence>
<dbReference type="Proteomes" id="UP001302367">
    <property type="component" value="Chromosome 6"/>
</dbReference>
<sequence length="420" mass="46429">MASSTQSLTILIVGGGIAGLSAAIALRAPNRQVTILEQSRLHAEIGATISLQPNASRILAQQWKLSAEELAIARGMIDHGFRVYNTEGTKVNEIPLKEGKYDAERMMYHRQDLHECLKMAATSTTRPGPPATIKVSSKVVSCDCDAGMVQLESGEKLQADVVIAADGIHSTMRSFVLGETISPVPTGLSAYRIIVPNDILEEHAKGFCSNIDPREAFTSMVMAHSCRLIMGTARDGTIYSIVGLVPDEKMNEDPNVKQSWVSRGDLNKMLETYKDFPDWVKEPFRLAKDIGLWQLRDIDPLKTWTRGRFILIGDAAHAMLPTQGQGASQSVEDAEALGAFFADITVAPSKEQVQKVLQQVFESRYERASLIQKYSREAAKPATDAGSKEIKMRPDEFMDYNCHYKGVKDWIEQRQIRASA</sequence>
<dbReference type="SUPFAM" id="SSF54373">
    <property type="entry name" value="FAD-linked reductases, C-terminal domain"/>
    <property type="match status" value="1"/>
</dbReference>
<dbReference type="EMBL" id="LKMD01000104">
    <property type="protein sequence ID" value="PIA94767.1"/>
    <property type="molecule type" value="Genomic_DNA"/>
</dbReference>
<dbReference type="Pfam" id="PF01494">
    <property type="entry name" value="FAD_binding_3"/>
    <property type="match status" value="1"/>
</dbReference>
<comment type="similarity">
    <text evidence="1">Belongs to the paxM FAD-dependent monooxygenase family.</text>
</comment>
<evidence type="ECO:0000313" key="8">
    <source>
        <dbReference type="EMBL" id="PIA94767.1"/>
    </source>
</evidence>
<keyword evidence="5" id="KW-0503">Monooxygenase</keyword>
<evidence type="ECO:0000256" key="3">
    <source>
        <dbReference type="ARBA" id="ARBA00022827"/>
    </source>
</evidence>
<reference evidence="8 10" key="1">
    <citation type="submission" date="2015-10" db="EMBL/GenBank/DDBJ databases">
        <title>The cercosporin biosynthetic gene cluster was horizontally transferred to several fungal lineages and shown to be expanded in Cercospora beticola based on microsynteny with recipient genomes.</title>
        <authorList>
            <person name="De Jonge R."/>
            <person name="Ebert M.K."/>
            <person name="Suttle J.C."/>
            <person name="Jurick Ii W.M."/>
            <person name="Secor G.A."/>
            <person name="Thomma B.P."/>
            <person name="Van De Peer Y."/>
            <person name="Bolton M.D."/>
        </authorList>
    </citation>
    <scope>NUCLEOTIDE SEQUENCE [LARGE SCALE GENOMIC DNA]</scope>
    <source>
        <strain evidence="8 10">09-40</strain>
    </source>
</reference>
<dbReference type="Proteomes" id="UP000230605">
    <property type="component" value="Chromosome 6"/>
</dbReference>
<proteinExistence type="inferred from homology"/>
<dbReference type="OrthoDB" id="9993796at2759"/>
<evidence type="ECO:0000256" key="2">
    <source>
        <dbReference type="ARBA" id="ARBA00022630"/>
    </source>
</evidence>
<feature type="domain" description="FAD/NAD(P)-binding" evidence="7">
    <location>
        <begin position="10"/>
        <end position="170"/>
    </location>
</feature>
<dbReference type="InterPro" id="IPR023753">
    <property type="entry name" value="FAD/NAD-binding_dom"/>
</dbReference>
<dbReference type="PANTHER" id="PTHR13789:SF314">
    <property type="entry name" value="FAD-BINDING DOMAIN-CONTAINING PROTEIN"/>
    <property type="match status" value="1"/>
</dbReference>
<reference evidence="9 11" key="2">
    <citation type="submission" date="2023-09" db="EMBL/GenBank/DDBJ databases">
        <title>Complete-Gapless Cercospora beticola genome.</title>
        <authorList>
            <person name="Wyatt N.A."/>
            <person name="Spanner R.E."/>
            <person name="Bolton M.D."/>
        </authorList>
    </citation>
    <scope>NUCLEOTIDE SEQUENCE [LARGE SCALE GENOMIC DNA]</scope>
    <source>
        <strain evidence="9">Cb09-40</strain>
    </source>
</reference>
<dbReference type="AlphaFoldDB" id="A0A2G5HQE3"/>
<dbReference type="InterPro" id="IPR050493">
    <property type="entry name" value="FAD-dep_Monooxygenase_BioMet"/>
</dbReference>
<evidence type="ECO:0000259" key="6">
    <source>
        <dbReference type="Pfam" id="PF01494"/>
    </source>
</evidence>
<evidence type="ECO:0000313" key="10">
    <source>
        <dbReference type="Proteomes" id="UP000230605"/>
    </source>
</evidence>
<dbReference type="GO" id="GO:0071949">
    <property type="term" value="F:FAD binding"/>
    <property type="evidence" value="ECO:0007669"/>
    <property type="project" value="InterPro"/>
</dbReference>
<dbReference type="Gene3D" id="3.50.50.60">
    <property type="entry name" value="FAD/NAD(P)-binding domain"/>
    <property type="match status" value="1"/>
</dbReference>
<protein>
    <submittedName>
        <fullName evidence="8">Salicylate hydroxylase</fullName>
    </submittedName>
</protein>
<dbReference type="SUPFAM" id="SSF51905">
    <property type="entry name" value="FAD/NAD(P)-binding domain"/>
    <property type="match status" value="1"/>
</dbReference>
<evidence type="ECO:0000313" key="9">
    <source>
        <dbReference type="EMBL" id="WPB04773.1"/>
    </source>
</evidence>
<keyword evidence="11" id="KW-1185">Reference proteome</keyword>
<evidence type="ECO:0000313" key="11">
    <source>
        <dbReference type="Proteomes" id="UP001302367"/>
    </source>
</evidence>
<dbReference type="PANTHER" id="PTHR13789">
    <property type="entry name" value="MONOOXYGENASE"/>
    <property type="match status" value="1"/>
</dbReference>
<dbReference type="GO" id="GO:0004497">
    <property type="term" value="F:monooxygenase activity"/>
    <property type="evidence" value="ECO:0007669"/>
    <property type="project" value="UniProtKB-KW"/>
</dbReference>